<dbReference type="eggNOG" id="COG1672">
    <property type="taxonomic scope" value="Bacteria"/>
</dbReference>
<keyword evidence="3" id="KW-1185">Reference proteome</keyword>
<comment type="caution">
    <text evidence="2">The sequence shown here is derived from an EMBL/GenBank/DDBJ whole genome shotgun (WGS) entry which is preliminary data.</text>
</comment>
<dbReference type="STRING" id="1437606.BBOH_0689"/>
<evidence type="ECO:0000256" key="1">
    <source>
        <dbReference type="SAM" id="MobiDB-lite"/>
    </source>
</evidence>
<dbReference type="Proteomes" id="UP000029096">
    <property type="component" value="Unassembled WGS sequence"/>
</dbReference>
<proteinExistence type="predicted"/>
<sequence length="251" mass="27596">MVALATAIQHLTREERNIAFVFAGLPSISSKWLNDQLLTFLRRAQPELLGDIPLAEVHDAFADTFALSGMPIDGEALDLATNATEGYPFMIQLVGYNIWRVARKEQRRPDETNNGNGINTEFEPSGPAKSKHSEGQSKPTVSVEAAKTGVRDALARLGDTVHSPELDGLSAVDRTYLLAMAQDDGPSSTSVVAERMHKSAAYANTYRTRLLEAQVIKEAGFGQVDFAIPYLRQYLREHAAYYLPKSENSKA</sequence>
<name>A0A086ZH85_9BIFI</name>
<evidence type="ECO:0000313" key="3">
    <source>
        <dbReference type="Proteomes" id="UP000029096"/>
    </source>
</evidence>
<gene>
    <name evidence="2" type="ORF">BBOH_0689</name>
</gene>
<protein>
    <submittedName>
        <fullName evidence="2">Uncharacterized protein</fullName>
    </submittedName>
</protein>
<organism evidence="2 3">
    <name type="scientific">Bifidobacterium bohemicum DSM 22767</name>
    <dbReference type="NCBI Taxonomy" id="1437606"/>
    <lineage>
        <taxon>Bacteria</taxon>
        <taxon>Bacillati</taxon>
        <taxon>Actinomycetota</taxon>
        <taxon>Actinomycetes</taxon>
        <taxon>Bifidobacteriales</taxon>
        <taxon>Bifidobacteriaceae</taxon>
        <taxon>Bifidobacterium</taxon>
    </lineage>
</organism>
<dbReference type="AlphaFoldDB" id="A0A086ZH85"/>
<accession>A0A086ZH85</accession>
<evidence type="ECO:0000313" key="2">
    <source>
        <dbReference type="EMBL" id="KFI45885.1"/>
    </source>
</evidence>
<dbReference type="EMBL" id="JGYP01000002">
    <property type="protein sequence ID" value="KFI45885.1"/>
    <property type="molecule type" value="Genomic_DNA"/>
</dbReference>
<feature type="region of interest" description="Disordered" evidence="1">
    <location>
        <begin position="107"/>
        <end position="144"/>
    </location>
</feature>
<reference evidence="2 3" key="1">
    <citation type="submission" date="2014-03" db="EMBL/GenBank/DDBJ databases">
        <title>Genomics of Bifidobacteria.</title>
        <authorList>
            <person name="Ventura M."/>
            <person name="Milani C."/>
            <person name="Lugli G.A."/>
        </authorList>
    </citation>
    <scope>NUCLEOTIDE SEQUENCE [LARGE SCALE GENOMIC DNA]</scope>
    <source>
        <strain evidence="2 3">DSM 22767</strain>
    </source>
</reference>